<gene>
    <name evidence="1" type="ORF">CHLRE_17g738400v5</name>
</gene>
<dbReference type="Pfam" id="PF07386">
    <property type="entry name" value="DUF1499"/>
    <property type="match status" value="1"/>
</dbReference>
<dbReference type="OrthoDB" id="200029at2759"/>
<dbReference type="KEGG" id="cre:CHLRE_17g738400v5"/>
<dbReference type="InParanoid" id="A0A2K3CRJ8"/>
<evidence type="ECO:0000313" key="1">
    <source>
        <dbReference type="EMBL" id="PNW70906.1"/>
    </source>
</evidence>
<protein>
    <submittedName>
        <fullName evidence="1">Uncharacterized protein</fullName>
    </submittedName>
</protein>
<dbReference type="STRING" id="3055.A0A2K3CRJ8"/>
<sequence length="214" mass="22622">MRLLATGPCKANGKQRFLSLPTCCDLRGTAVPSTLAALVLTGAGLALPAAAHAAQVGLHLDTAGGEGRLLPCAPKTSCVSSANFLSPSQYLAPWSFDPKTPAAAKRQLLDELVEARGGQVVGEDEGRGYVAVRVPYKLGAGKSDVDLMEFKFTDVAVAFRSEAGVNIPSPPFCYTPGCISGPPNRARMEALRDALGWSSQETDEDKKWVQILLH</sequence>
<dbReference type="InterPro" id="IPR010865">
    <property type="entry name" value="DUF1499"/>
</dbReference>
<name>A0A2K3CRJ8_CHLRE</name>
<evidence type="ECO:0000313" key="2">
    <source>
        <dbReference type="Proteomes" id="UP000006906"/>
    </source>
</evidence>
<dbReference type="AlphaFoldDB" id="A0A2K3CRJ8"/>
<dbReference type="ExpressionAtlas" id="A0A2K3CRJ8">
    <property type="expression patterns" value="baseline and differential"/>
</dbReference>
<organism evidence="1 2">
    <name type="scientific">Chlamydomonas reinhardtii</name>
    <name type="common">Chlamydomonas smithii</name>
    <dbReference type="NCBI Taxonomy" id="3055"/>
    <lineage>
        <taxon>Eukaryota</taxon>
        <taxon>Viridiplantae</taxon>
        <taxon>Chlorophyta</taxon>
        <taxon>core chlorophytes</taxon>
        <taxon>Chlorophyceae</taxon>
        <taxon>CS clade</taxon>
        <taxon>Chlamydomonadales</taxon>
        <taxon>Chlamydomonadaceae</taxon>
        <taxon>Chlamydomonas</taxon>
    </lineage>
</organism>
<dbReference type="RefSeq" id="XP_042915054.1">
    <property type="nucleotide sequence ID" value="XM_043072595.1"/>
</dbReference>
<dbReference type="GeneID" id="5725140"/>
<proteinExistence type="predicted"/>
<dbReference type="Proteomes" id="UP000006906">
    <property type="component" value="Chromosome 17"/>
</dbReference>
<dbReference type="OMA" id="FARRAFM"/>
<dbReference type="PANTHER" id="PTHR34801">
    <property type="entry name" value="EXPRESSED PROTEIN"/>
    <property type="match status" value="1"/>
</dbReference>
<accession>A0A2K3CRJ8</accession>
<dbReference type="Gramene" id="PNW70906">
    <property type="protein sequence ID" value="PNW70906"/>
    <property type="gene ID" value="CHLRE_17g738400v5"/>
</dbReference>
<reference evidence="1 2" key="1">
    <citation type="journal article" date="2007" name="Science">
        <title>The Chlamydomonas genome reveals the evolution of key animal and plant functions.</title>
        <authorList>
            <person name="Merchant S.S."/>
            <person name="Prochnik S.E."/>
            <person name="Vallon O."/>
            <person name="Harris E.H."/>
            <person name="Karpowicz S.J."/>
            <person name="Witman G.B."/>
            <person name="Terry A."/>
            <person name="Salamov A."/>
            <person name="Fritz-Laylin L.K."/>
            <person name="Marechal-Drouard L."/>
            <person name="Marshall W.F."/>
            <person name="Qu L.H."/>
            <person name="Nelson D.R."/>
            <person name="Sanderfoot A.A."/>
            <person name="Spalding M.H."/>
            <person name="Kapitonov V.V."/>
            <person name="Ren Q."/>
            <person name="Ferris P."/>
            <person name="Lindquist E."/>
            <person name="Shapiro H."/>
            <person name="Lucas S.M."/>
            <person name="Grimwood J."/>
            <person name="Schmutz J."/>
            <person name="Cardol P."/>
            <person name="Cerutti H."/>
            <person name="Chanfreau G."/>
            <person name="Chen C.L."/>
            <person name="Cognat V."/>
            <person name="Croft M.T."/>
            <person name="Dent R."/>
            <person name="Dutcher S."/>
            <person name="Fernandez E."/>
            <person name="Fukuzawa H."/>
            <person name="Gonzalez-Ballester D."/>
            <person name="Gonzalez-Halphen D."/>
            <person name="Hallmann A."/>
            <person name="Hanikenne M."/>
            <person name="Hippler M."/>
            <person name="Inwood W."/>
            <person name="Jabbari K."/>
            <person name="Kalanon M."/>
            <person name="Kuras R."/>
            <person name="Lefebvre P.A."/>
            <person name="Lemaire S.D."/>
            <person name="Lobanov A.V."/>
            <person name="Lohr M."/>
            <person name="Manuell A."/>
            <person name="Meier I."/>
            <person name="Mets L."/>
            <person name="Mittag M."/>
            <person name="Mittelmeier T."/>
            <person name="Moroney J.V."/>
            <person name="Moseley J."/>
            <person name="Napoli C."/>
            <person name="Nedelcu A.M."/>
            <person name="Niyogi K."/>
            <person name="Novoselov S.V."/>
            <person name="Paulsen I.T."/>
            <person name="Pazour G."/>
            <person name="Purton S."/>
            <person name="Ral J.P."/>
            <person name="Riano-Pachon D.M."/>
            <person name="Riekhof W."/>
            <person name="Rymarquis L."/>
            <person name="Schroda M."/>
            <person name="Stern D."/>
            <person name="Umen J."/>
            <person name="Willows R."/>
            <person name="Wilson N."/>
            <person name="Zimmer S.L."/>
            <person name="Allmer J."/>
            <person name="Balk J."/>
            <person name="Bisova K."/>
            <person name="Chen C.J."/>
            <person name="Elias M."/>
            <person name="Gendler K."/>
            <person name="Hauser C."/>
            <person name="Lamb M.R."/>
            <person name="Ledford H."/>
            <person name="Long J.C."/>
            <person name="Minagawa J."/>
            <person name="Page M.D."/>
            <person name="Pan J."/>
            <person name="Pootakham W."/>
            <person name="Roje S."/>
            <person name="Rose A."/>
            <person name="Stahlberg E."/>
            <person name="Terauchi A.M."/>
            <person name="Yang P."/>
            <person name="Ball S."/>
            <person name="Bowler C."/>
            <person name="Dieckmann C.L."/>
            <person name="Gladyshev V.N."/>
            <person name="Green P."/>
            <person name="Jorgensen R."/>
            <person name="Mayfield S."/>
            <person name="Mueller-Roeber B."/>
            <person name="Rajamani S."/>
            <person name="Sayre R.T."/>
            <person name="Brokstein P."/>
            <person name="Dubchak I."/>
            <person name="Goodstein D."/>
            <person name="Hornick L."/>
            <person name="Huang Y.W."/>
            <person name="Jhaveri J."/>
            <person name="Luo Y."/>
            <person name="Martinez D."/>
            <person name="Ngau W.C."/>
            <person name="Otillar B."/>
            <person name="Poliakov A."/>
            <person name="Porter A."/>
            <person name="Szajkowski L."/>
            <person name="Werner G."/>
            <person name="Zhou K."/>
            <person name="Grigoriev I.V."/>
            <person name="Rokhsar D.S."/>
            <person name="Grossman A.R."/>
        </authorList>
    </citation>
    <scope>NUCLEOTIDE SEQUENCE [LARGE SCALE GENOMIC DNA]</scope>
    <source>
        <strain evidence="2">CC-503</strain>
    </source>
</reference>
<keyword evidence="2" id="KW-1185">Reference proteome</keyword>
<dbReference type="PANTHER" id="PTHR34801:SF5">
    <property type="entry name" value="BRCT DOMAIN-CONTAINING PROTEIN"/>
    <property type="match status" value="1"/>
</dbReference>
<dbReference type="EMBL" id="CM008978">
    <property type="protein sequence ID" value="PNW70906.1"/>
    <property type="molecule type" value="Genomic_DNA"/>
</dbReference>